<evidence type="ECO:0000313" key="1">
    <source>
        <dbReference type="EMBL" id="PIL39111.1"/>
    </source>
</evidence>
<reference evidence="1 2" key="1">
    <citation type="submission" date="2017-10" db="EMBL/GenBank/DDBJ databases">
        <title>Massilia psychrophilum sp. nov., a novel purple-pigmented bacterium isolated from Tianshan glacier, Xinjiang Municipality, China.</title>
        <authorList>
            <person name="Wang H."/>
        </authorList>
    </citation>
    <scope>NUCLEOTIDE SEQUENCE [LARGE SCALE GENOMIC DNA]</scope>
    <source>
        <strain evidence="1 2">JCM 30813</strain>
    </source>
</reference>
<gene>
    <name evidence="1" type="ORF">CR103_14190</name>
</gene>
<accession>A0A2G8SZC1</accession>
<keyword evidence="2" id="KW-1185">Reference proteome</keyword>
<comment type="caution">
    <text evidence="1">The sequence shown here is derived from an EMBL/GenBank/DDBJ whole genome shotgun (WGS) entry which is preliminary data.</text>
</comment>
<dbReference type="Proteomes" id="UP000228593">
    <property type="component" value="Unassembled WGS sequence"/>
</dbReference>
<dbReference type="AlphaFoldDB" id="A0A2G8SZC1"/>
<sequence>MCILASITAALLCWPLLAVLALRRTDRLASHPVLFAKTSHLFLDEYLAVEQEQEQEQRAQIASQPSYGGGVPVTSASTARFHRAAHSGRSRWRSPPAPPATRMRCIRPIWRTCARRPDDGIMKIVMDGVMNRLLAAR</sequence>
<organism evidence="1 2">
    <name type="scientific">Massilia psychrophila</name>
    <dbReference type="NCBI Taxonomy" id="1603353"/>
    <lineage>
        <taxon>Bacteria</taxon>
        <taxon>Pseudomonadati</taxon>
        <taxon>Pseudomonadota</taxon>
        <taxon>Betaproteobacteria</taxon>
        <taxon>Burkholderiales</taxon>
        <taxon>Oxalobacteraceae</taxon>
        <taxon>Telluria group</taxon>
        <taxon>Massilia</taxon>
    </lineage>
</organism>
<dbReference type="EMBL" id="PDOB01000023">
    <property type="protein sequence ID" value="PIL39111.1"/>
    <property type="molecule type" value="Genomic_DNA"/>
</dbReference>
<name>A0A2G8SZC1_9BURK</name>
<dbReference type="RefSeq" id="WP_099916637.1">
    <property type="nucleotide sequence ID" value="NZ_BMHS01000021.1"/>
</dbReference>
<proteinExistence type="predicted"/>
<evidence type="ECO:0000313" key="2">
    <source>
        <dbReference type="Proteomes" id="UP000228593"/>
    </source>
</evidence>
<protein>
    <submittedName>
        <fullName evidence="1">Uncharacterized protein</fullName>
    </submittedName>
</protein>